<feature type="region of interest" description="Disordered" evidence="1">
    <location>
        <begin position="1"/>
        <end position="174"/>
    </location>
</feature>
<dbReference type="EMBL" id="JAACJN010000017">
    <property type="protein sequence ID" value="KAF5389979.1"/>
    <property type="molecule type" value="Genomic_DNA"/>
</dbReference>
<feature type="compositionally biased region" description="Polar residues" evidence="1">
    <location>
        <begin position="149"/>
        <end position="163"/>
    </location>
</feature>
<proteinExistence type="predicted"/>
<feature type="compositionally biased region" description="Polar residues" evidence="1">
    <location>
        <begin position="1"/>
        <end position="20"/>
    </location>
</feature>
<protein>
    <submittedName>
        <fullName evidence="2">Uncharacterized protein</fullName>
    </submittedName>
</protein>
<comment type="caution">
    <text evidence="2">The sequence shown here is derived from an EMBL/GenBank/DDBJ whole genome shotgun (WGS) entry which is preliminary data.</text>
</comment>
<organism evidence="2 3">
    <name type="scientific">Collybiopsis confluens</name>
    <dbReference type="NCBI Taxonomy" id="2823264"/>
    <lineage>
        <taxon>Eukaryota</taxon>
        <taxon>Fungi</taxon>
        <taxon>Dikarya</taxon>
        <taxon>Basidiomycota</taxon>
        <taxon>Agaricomycotina</taxon>
        <taxon>Agaricomycetes</taxon>
        <taxon>Agaricomycetidae</taxon>
        <taxon>Agaricales</taxon>
        <taxon>Marasmiineae</taxon>
        <taxon>Omphalotaceae</taxon>
        <taxon>Collybiopsis</taxon>
    </lineage>
</organism>
<accession>A0A8H5MDK2</accession>
<name>A0A8H5MDK2_9AGAR</name>
<evidence type="ECO:0000256" key="1">
    <source>
        <dbReference type="SAM" id="MobiDB-lite"/>
    </source>
</evidence>
<feature type="compositionally biased region" description="Pro residues" evidence="1">
    <location>
        <begin position="63"/>
        <end position="75"/>
    </location>
</feature>
<evidence type="ECO:0000313" key="2">
    <source>
        <dbReference type="EMBL" id="KAF5389979.1"/>
    </source>
</evidence>
<gene>
    <name evidence="2" type="ORF">D9757_003745</name>
</gene>
<feature type="compositionally biased region" description="Low complexity" evidence="1">
    <location>
        <begin position="51"/>
        <end position="60"/>
    </location>
</feature>
<feature type="compositionally biased region" description="Basic and acidic residues" evidence="1">
    <location>
        <begin position="119"/>
        <end position="128"/>
    </location>
</feature>
<sequence length="174" mass="18408">MAAQSSAASATPVSRTTLSSLPGIIMTSTPTHSKSPTSRPAQPSILEEVAATRAANRTRTPPFSGPLHPPVPPELGPLGETSIIYLDSPQPVTPSPPPRKRRRKGEDSFGAPLGVDSSNNRDHEELARGKKARAGGRKEATERRKSFRTNDNTLGGHQPISQGKGQGPGKHMKA</sequence>
<dbReference type="AlphaFoldDB" id="A0A8H5MDK2"/>
<feature type="compositionally biased region" description="Low complexity" evidence="1">
    <location>
        <begin position="27"/>
        <end position="40"/>
    </location>
</feature>
<dbReference type="Proteomes" id="UP000518752">
    <property type="component" value="Unassembled WGS sequence"/>
</dbReference>
<evidence type="ECO:0000313" key="3">
    <source>
        <dbReference type="Proteomes" id="UP000518752"/>
    </source>
</evidence>
<reference evidence="2 3" key="1">
    <citation type="journal article" date="2020" name="ISME J.">
        <title>Uncovering the hidden diversity of litter-decomposition mechanisms in mushroom-forming fungi.</title>
        <authorList>
            <person name="Floudas D."/>
            <person name="Bentzer J."/>
            <person name="Ahren D."/>
            <person name="Johansson T."/>
            <person name="Persson P."/>
            <person name="Tunlid A."/>
        </authorList>
    </citation>
    <scope>NUCLEOTIDE SEQUENCE [LARGE SCALE GENOMIC DNA]</scope>
    <source>
        <strain evidence="2 3">CBS 406.79</strain>
    </source>
</reference>
<keyword evidence="3" id="KW-1185">Reference proteome</keyword>